<feature type="non-terminal residue" evidence="1">
    <location>
        <position position="29"/>
    </location>
</feature>
<proteinExistence type="predicted"/>
<comment type="caution">
    <text evidence="1">The sequence shown here is derived from an EMBL/GenBank/DDBJ whole genome shotgun (WGS) entry which is preliminary data.</text>
</comment>
<dbReference type="EMBL" id="LAZR01011839">
    <property type="protein sequence ID" value="KKM57932.1"/>
    <property type="molecule type" value="Genomic_DNA"/>
</dbReference>
<sequence>MKFYVASSWRNERQPHVVEYLRKMGHDVY</sequence>
<name>A0A0F9JBJ5_9ZZZZ</name>
<protein>
    <submittedName>
        <fullName evidence="1">Uncharacterized protein</fullName>
    </submittedName>
</protein>
<dbReference type="AlphaFoldDB" id="A0A0F9JBJ5"/>
<accession>A0A0F9JBJ5</accession>
<organism evidence="1">
    <name type="scientific">marine sediment metagenome</name>
    <dbReference type="NCBI Taxonomy" id="412755"/>
    <lineage>
        <taxon>unclassified sequences</taxon>
        <taxon>metagenomes</taxon>
        <taxon>ecological metagenomes</taxon>
    </lineage>
</organism>
<evidence type="ECO:0000313" key="1">
    <source>
        <dbReference type="EMBL" id="KKM57932.1"/>
    </source>
</evidence>
<gene>
    <name evidence="1" type="ORF">LCGC14_1550120</name>
</gene>
<reference evidence="1" key="1">
    <citation type="journal article" date="2015" name="Nature">
        <title>Complex archaea that bridge the gap between prokaryotes and eukaryotes.</title>
        <authorList>
            <person name="Spang A."/>
            <person name="Saw J.H."/>
            <person name="Jorgensen S.L."/>
            <person name="Zaremba-Niedzwiedzka K."/>
            <person name="Martijn J."/>
            <person name="Lind A.E."/>
            <person name="van Eijk R."/>
            <person name="Schleper C."/>
            <person name="Guy L."/>
            <person name="Ettema T.J."/>
        </authorList>
    </citation>
    <scope>NUCLEOTIDE SEQUENCE</scope>
</reference>